<dbReference type="PANTHER" id="PTHR30408">
    <property type="entry name" value="TYPE-1 RESTRICTION ENZYME ECOKI SPECIFICITY PROTEIN"/>
    <property type="match status" value="1"/>
</dbReference>
<sequence length="215" mass="24780">MVKEREINETLEKWMESYYHILFDKLSEDQLERKKLGDLVTIVGGGTPSTKCPEYWTKEGGIPWIGISDLTANKGKFINKGEINITEEGKRNSSTRLVPVDSILLACVGATIGKTGINYDLLCLSRSLLGIYGKFHKNYYFWFLFNTTKKDFQNLSHRTAIDCISQKDLREFEVNSPMQHLIEEFNQICEPFFQIQKTNEKGIRELLKLQSTLLN</sequence>
<dbReference type="REBASE" id="284561">
    <property type="entry name" value="S2.MweAP02ORF2620P"/>
</dbReference>
<dbReference type="Pfam" id="PF01420">
    <property type="entry name" value="Methylase_S"/>
    <property type="match status" value="1"/>
</dbReference>
<accession>A0A328PP64</accession>
<dbReference type="AlphaFoldDB" id="A0A328PP64"/>
<organism evidence="5 6">
    <name type="scientific">Mycoplasma wenyonii</name>
    <dbReference type="NCBI Taxonomy" id="65123"/>
    <lineage>
        <taxon>Bacteria</taxon>
        <taxon>Bacillati</taxon>
        <taxon>Mycoplasmatota</taxon>
        <taxon>Mollicutes</taxon>
        <taxon>Mycoplasmataceae</taxon>
        <taxon>Mycoplasma</taxon>
    </lineage>
</organism>
<keyword evidence="3" id="KW-0238">DNA-binding</keyword>
<dbReference type="SUPFAM" id="SSF116734">
    <property type="entry name" value="DNA methylase specificity domain"/>
    <property type="match status" value="1"/>
</dbReference>
<keyword evidence="2" id="KW-0680">Restriction system</keyword>
<comment type="caution">
    <text evidence="5">The sequence shown here is derived from an EMBL/GenBank/DDBJ whole genome shotgun (WGS) entry which is preliminary data.</text>
</comment>
<dbReference type="Proteomes" id="UP000249762">
    <property type="component" value="Unassembled WGS sequence"/>
</dbReference>
<dbReference type="InterPro" id="IPR052021">
    <property type="entry name" value="Type-I_RS_S_subunit"/>
</dbReference>
<name>A0A328PP64_9MOLU</name>
<keyword evidence="6" id="KW-1185">Reference proteome</keyword>
<dbReference type="OrthoDB" id="400879at2"/>
<proteinExistence type="inferred from homology"/>
<evidence type="ECO:0000313" key="6">
    <source>
        <dbReference type="Proteomes" id="UP000249762"/>
    </source>
</evidence>
<evidence type="ECO:0000256" key="2">
    <source>
        <dbReference type="ARBA" id="ARBA00022747"/>
    </source>
</evidence>
<feature type="domain" description="Type I restriction modification DNA specificity" evidence="4">
    <location>
        <begin position="31"/>
        <end position="206"/>
    </location>
</feature>
<evidence type="ECO:0000256" key="1">
    <source>
        <dbReference type="ARBA" id="ARBA00010923"/>
    </source>
</evidence>
<reference evidence="6" key="1">
    <citation type="submission" date="2018-06" db="EMBL/GenBank/DDBJ databases">
        <authorList>
            <person name="Martinez Ocampo F."/>
            <person name="Quiroz Castaneda R.E."/>
            <person name="Rojas Lopez X."/>
        </authorList>
    </citation>
    <scope>NUCLEOTIDE SEQUENCE [LARGE SCALE GENOMIC DNA]</scope>
    <source>
        <strain evidence="6">INIFAP02</strain>
    </source>
</reference>
<dbReference type="EMBL" id="QKVO01000012">
    <property type="protein sequence ID" value="RAO94906.1"/>
    <property type="molecule type" value="Genomic_DNA"/>
</dbReference>
<protein>
    <recommendedName>
        <fullName evidence="4">Type I restriction modification DNA specificity domain-containing protein</fullName>
    </recommendedName>
</protein>
<evidence type="ECO:0000256" key="3">
    <source>
        <dbReference type="ARBA" id="ARBA00023125"/>
    </source>
</evidence>
<gene>
    <name evidence="5" type="ORF">DNK47_02630</name>
</gene>
<dbReference type="InterPro" id="IPR044946">
    <property type="entry name" value="Restrct_endonuc_typeI_TRD_sf"/>
</dbReference>
<dbReference type="PANTHER" id="PTHR30408:SF12">
    <property type="entry name" value="TYPE I RESTRICTION ENZYME MJAVIII SPECIFICITY SUBUNIT"/>
    <property type="match status" value="1"/>
</dbReference>
<dbReference type="GO" id="GO:0009307">
    <property type="term" value="P:DNA restriction-modification system"/>
    <property type="evidence" value="ECO:0007669"/>
    <property type="project" value="UniProtKB-KW"/>
</dbReference>
<evidence type="ECO:0000313" key="5">
    <source>
        <dbReference type="EMBL" id="RAO94906.1"/>
    </source>
</evidence>
<dbReference type="InterPro" id="IPR000055">
    <property type="entry name" value="Restrct_endonuc_typeI_TRD"/>
</dbReference>
<dbReference type="Gene3D" id="3.90.220.20">
    <property type="entry name" value="DNA methylase specificity domains"/>
    <property type="match status" value="1"/>
</dbReference>
<dbReference type="RefSeq" id="WP_112665694.1">
    <property type="nucleotide sequence ID" value="NZ_QKVO01000012.1"/>
</dbReference>
<dbReference type="GO" id="GO:0003677">
    <property type="term" value="F:DNA binding"/>
    <property type="evidence" value="ECO:0007669"/>
    <property type="project" value="UniProtKB-KW"/>
</dbReference>
<evidence type="ECO:0000259" key="4">
    <source>
        <dbReference type="Pfam" id="PF01420"/>
    </source>
</evidence>
<comment type="similarity">
    <text evidence="1">Belongs to the type-I restriction system S methylase family.</text>
</comment>